<organism evidence="1 2">
    <name type="scientific">Cryptococcus neoformans Tu259-1</name>
    <dbReference type="NCBI Taxonomy" id="1230072"/>
    <lineage>
        <taxon>Eukaryota</taxon>
        <taxon>Fungi</taxon>
        <taxon>Dikarya</taxon>
        <taxon>Basidiomycota</taxon>
        <taxon>Agaricomycotina</taxon>
        <taxon>Tremellomycetes</taxon>
        <taxon>Tremellales</taxon>
        <taxon>Cryptococcaceae</taxon>
        <taxon>Cryptococcus</taxon>
        <taxon>Cryptococcus neoformans species complex</taxon>
    </lineage>
</organism>
<dbReference type="AlphaFoldDB" id="A0A854Q3C0"/>
<sequence>MTIEATGASYREFLLPAIATSDLLFSRHLLHRKNSPLTTKLSEAQLWTAHLQGQVAQLTSHQKEAFESRSGGFDKPMSILTQALFKQLAEKRVAQLKYDTVTANVLDTPQRLQDAAADIMSNREQHAEIRSFVKKH</sequence>
<dbReference type="OrthoDB" id="10547559at2759"/>
<gene>
    <name evidence="1" type="ORF">C361_06642</name>
</gene>
<reference evidence="1 2" key="1">
    <citation type="submission" date="2017-06" db="EMBL/GenBank/DDBJ databases">
        <title>Global population genomics of the pathogenic fungus Cryptococcus neoformans var. grubii.</title>
        <authorList>
            <person name="Cuomo C."/>
            <person name="Litvintseva A."/>
            <person name="Chen Y."/>
            <person name="Young S."/>
            <person name="Zeng Q."/>
            <person name="Chapman S."/>
            <person name="Gujja S."/>
            <person name="Saif S."/>
            <person name="Birren B."/>
        </authorList>
    </citation>
    <scope>NUCLEOTIDE SEQUENCE [LARGE SCALE GENOMIC DNA]</scope>
    <source>
        <strain evidence="1 2">Tu259-1</strain>
    </source>
</reference>
<evidence type="ECO:0000313" key="2">
    <source>
        <dbReference type="Proteomes" id="UP000199727"/>
    </source>
</evidence>
<proteinExistence type="predicted"/>
<dbReference type="EMBL" id="AMKT01000098">
    <property type="protein sequence ID" value="OXG11535.1"/>
    <property type="molecule type" value="Genomic_DNA"/>
</dbReference>
<protein>
    <submittedName>
        <fullName evidence="1">Uncharacterized protein</fullName>
    </submittedName>
</protein>
<evidence type="ECO:0000313" key="1">
    <source>
        <dbReference type="EMBL" id="OXG11535.1"/>
    </source>
</evidence>
<dbReference type="Proteomes" id="UP000199727">
    <property type="component" value="Unassembled WGS sequence"/>
</dbReference>
<comment type="caution">
    <text evidence="1">The sequence shown here is derived from an EMBL/GenBank/DDBJ whole genome shotgun (WGS) entry which is preliminary data.</text>
</comment>
<accession>A0A854Q3C0</accession>
<name>A0A854Q3C0_CRYNE</name>